<dbReference type="InterPro" id="IPR025161">
    <property type="entry name" value="IS402-like_dom"/>
</dbReference>
<dbReference type="Proteomes" id="UP000532746">
    <property type="component" value="Unassembled WGS sequence"/>
</dbReference>
<feature type="domain" description="Insertion element IS402-like" evidence="1">
    <location>
        <begin position="6"/>
        <end position="54"/>
    </location>
</feature>
<dbReference type="PANTHER" id="PTHR46637">
    <property type="entry name" value="TIS1421-TRANSPOSASE PROTEIN A"/>
    <property type="match status" value="1"/>
</dbReference>
<name>A0A7W9T4T6_9BACT</name>
<comment type="caution">
    <text evidence="2">The sequence shown here is derived from an EMBL/GenBank/DDBJ whole genome shotgun (WGS) entry which is preliminary data.</text>
</comment>
<dbReference type="PANTHER" id="PTHR46637:SF1">
    <property type="entry name" value="BLL5188 PROTEIN"/>
    <property type="match status" value="1"/>
</dbReference>
<sequence length="54" mass="6510">MRRHELSEREWQLVEPHTRGRLGTGRDNRQFVNAVLYRVRTGCAWRELPERFGS</sequence>
<dbReference type="Pfam" id="PF13340">
    <property type="entry name" value="DUF4096"/>
    <property type="match status" value="1"/>
</dbReference>
<dbReference type="RefSeq" id="WP_183404884.1">
    <property type="nucleotide sequence ID" value="NZ_JACHGG010000006.1"/>
</dbReference>
<dbReference type="AlphaFoldDB" id="A0A7W9T4T6"/>
<reference evidence="2 3" key="1">
    <citation type="submission" date="2020-08" db="EMBL/GenBank/DDBJ databases">
        <title>Genomic Encyclopedia of Type Strains, Phase IV (KMG-IV): sequencing the most valuable type-strain genomes for metagenomic binning, comparative biology and taxonomic classification.</title>
        <authorList>
            <person name="Goeker M."/>
        </authorList>
    </citation>
    <scope>NUCLEOTIDE SEQUENCE [LARGE SCALE GENOMIC DNA]</scope>
    <source>
        <strain evidence="2 3">DSM 26718</strain>
    </source>
</reference>
<proteinExistence type="predicted"/>
<evidence type="ECO:0000259" key="1">
    <source>
        <dbReference type="Pfam" id="PF13340"/>
    </source>
</evidence>
<organism evidence="2 3">
    <name type="scientific">Hymenobacter luteus</name>
    <dbReference type="NCBI Taxonomy" id="1411122"/>
    <lineage>
        <taxon>Bacteria</taxon>
        <taxon>Pseudomonadati</taxon>
        <taxon>Bacteroidota</taxon>
        <taxon>Cytophagia</taxon>
        <taxon>Cytophagales</taxon>
        <taxon>Hymenobacteraceae</taxon>
        <taxon>Hymenobacter</taxon>
    </lineage>
</organism>
<accession>A0A7W9T4T6</accession>
<keyword evidence="3" id="KW-1185">Reference proteome</keyword>
<gene>
    <name evidence="2" type="ORF">HNQ93_003699</name>
</gene>
<dbReference type="InterPro" id="IPR052909">
    <property type="entry name" value="Transposase_6_like"/>
</dbReference>
<evidence type="ECO:0000313" key="3">
    <source>
        <dbReference type="Proteomes" id="UP000532746"/>
    </source>
</evidence>
<protein>
    <submittedName>
        <fullName evidence="2">Transposase</fullName>
    </submittedName>
</protein>
<dbReference type="EMBL" id="JACHGG010000006">
    <property type="protein sequence ID" value="MBB6060824.1"/>
    <property type="molecule type" value="Genomic_DNA"/>
</dbReference>
<evidence type="ECO:0000313" key="2">
    <source>
        <dbReference type="EMBL" id="MBB6060824.1"/>
    </source>
</evidence>